<reference evidence="10 11" key="1">
    <citation type="submission" date="2024-01" db="EMBL/GenBank/DDBJ databases">
        <authorList>
            <person name="Allen C."/>
            <person name="Tagirdzhanova G."/>
        </authorList>
    </citation>
    <scope>NUCLEOTIDE SEQUENCE [LARGE SCALE GENOMIC DNA]</scope>
</reference>
<evidence type="ECO:0000256" key="3">
    <source>
        <dbReference type="ARBA" id="ARBA00022833"/>
    </source>
</evidence>
<comment type="caution">
    <text evidence="10">The sequence shown here is derived from an EMBL/GenBank/DDBJ whole genome shotgun (WGS) entry which is preliminary data.</text>
</comment>
<evidence type="ECO:0000256" key="2">
    <source>
        <dbReference type="ARBA" id="ARBA00022723"/>
    </source>
</evidence>
<evidence type="ECO:0000259" key="9">
    <source>
        <dbReference type="PROSITE" id="PS50048"/>
    </source>
</evidence>
<feature type="region of interest" description="Disordered" evidence="8">
    <location>
        <begin position="54"/>
        <end position="77"/>
    </location>
</feature>
<name>A0ABP0BD89_9PEZI</name>
<evidence type="ECO:0000256" key="8">
    <source>
        <dbReference type="SAM" id="MobiDB-lite"/>
    </source>
</evidence>
<keyword evidence="6" id="KW-0804">Transcription</keyword>
<evidence type="ECO:0000256" key="5">
    <source>
        <dbReference type="ARBA" id="ARBA00023125"/>
    </source>
</evidence>
<dbReference type="InterPro" id="IPR007219">
    <property type="entry name" value="XnlR_reg_dom"/>
</dbReference>
<dbReference type="PROSITE" id="PS50048">
    <property type="entry name" value="ZN2_CY6_FUNGAL_2"/>
    <property type="match status" value="1"/>
</dbReference>
<dbReference type="InterPro" id="IPR001138">
    <property type="entry name" value="Zn2Cys6_DnaBD"/>
</dbReference>
<proteinExistence type="predicted"/>
<organism evidence="10 11">
    <name type="scientific">Sporothrix curviconia</name>
    <dbReference type="NCBI Taxonomy" id="1260050"/>
    <lineage>
        <taxon>Eukaryota</taxon>
        <taxon>Fungi</taxon>
        <taxon>Dikarya</taxon>
        <taxon>Ascomycota</taxon>
        <taxon>Pezizomycotina</taxon>
        <taxon>Sordariomycetes</taxon>
        <taxon>Sordariomycetidae</taxon>
        <taxon>Ophiostomatales</taxon>
        <taxon>Ophiostomataceae</taxon>
        <taxon>Sporothrix</taxon>
    </lineage>
</organism>
<keyword evidence="4" id="KW-0805">Transcription regulation</keyword>
<comment type="subcellular location">
    <subcellularLocation>
        <location evidence="1">Nucleus</location>
    </subcellularLocation>
</comment>
<gene>
    <name evidence="10" type="ORF">SCUCBS95973_003158</name>
</gene>
<dbReference type="PANTHER" id="PTHR31668:SF18">
    <property type="entry name" value="MALTOSE FERMENTATION REGULATORY PROTEIN MAL13-RELATED"/>
    <property type="match status" value="1"/>
</dbReference>
<dbReference type="CDD" id="cd12148">
    <property type="entry name" value="fungal_TF_MHR"/>
    <property type="match status" value="1"/>
</dbReference>
<dbReference type="SMART" id="SM00066">
    <property type="entry name" value="GAL4"/>
    <property type="match status" value="1"/>
</dbReference>
<keyword evidence="2" id="KW-0479">Metal-binding</keyword>
<keyword evidence="3" id="KW-0862">Zinc</keyword>
<evidence type="ECO:0000256" key="4">
    <source>
        <dbReference type="ARBA" id="ARBA00023015"/>
    </source>
</evidence>
<evidence type="ECO:0000256" key="7">
    <source>
        <dbReference type="ARBA" id="ARBA00023242"/>
    </source>
</evidence>
<dbReference type="Pfam" id="PF00172">
    <property type="entry name" value="Zn_clus"/>
    <property type="match status" value="1"/>
</dbReference>
<protein>
    <recommendedName>
        <fullName evidence="9">Zn(2)-C6 fungal-type domain-containing protein</fullName>
    </recommendedName>
</protein>
<dbReference type="Pfam" id="PF04082">
    <property type="entry name" value="Fungal_trans"/>
    <property type="match status" value="1"/>
</dbReference>
<sequence>MITFKLTHDSRGTRLQHPPGRACDQCHRKKSACNRQSPCQTCVRRDVACSYMTIPKQRGRRPKNRPSPSAQPAVADAGHELEASHAVHTLLSSPPRQERLEVPVLEATPSLGPVSPLEPDRGLPGPHQGDMTSPSFSVWTVDSTNPVLSVPWSTDTKSFSSVSVDHTESPSGAFHIEMADCDAWFAGCESTRMPATVPVTTTVVGLPPSALPAPFAEMRKYIDAFFEQLYPVFPVIDHDELYTLLRQAEHGETPLPLGVYACLCALSGAVIMQLNMTGSDADATASHYTSGSPGALAVAQTLPGARLSAARFIGLCQEARLQEDFIEHCGEWTVLTSFFLFAYHGNLNQSQLAWYYLREAIGFLQALRLDEEDAYFGLSMAVAQRKRRLFWLLFITERAYALQHRRRAVLRPDIELPGIFGSQDPRIVGGFVTLVKLFSSVSDVFVDAWSSQPLADCACAPCPPAISKHDPHDGGGTTTTSIKLFRPNDAMNVLSMAEIDETQRLDILITEKWLNLLIHQLRSGSSISASAVQMGSVFAIAKGVEQLISSASPTSLRCHGIGMEQKVSDIANSLCEALTAGHAGDSLSLPADRTTAIGYLNSFMMFLARFRNHTSEYFGPLVQRAGSILGSQSLLPAVLLPVDVDVGVGVRAVVGNGNRNGNRNGSVPGFVEGDISDAQLAHNGFPLLPHADEGEM</sequence>
<keyword evidence="11" id="KW-1185">Reference proteome</keyword>
<evidence type="ECO:0000313" key="10">
    <source>
        <dbReference type="EMBL" id="CAK7217455.1"/>
    </source>
</evidence>
<dbReference type="Gene3D" id="4.10.240.10">
    <property type="entry name" value="Zn(2)-C6 fungal-type DNA-binding domain"/>
    <property type="match status" value="1"/>
</dbReference>
<dbReference type="Proteomes" id="UP001642405">
    <property type="component" value="Unassembled WGS sequence"/>
</dbReference>
<keyword evidence="5" id="KW-0238">DNA-binding</keyword>
<feature type="domain" description="Zn(2)-C6 fungal-type" evidence="9">
    <location>
        <begin position="22"/>
        <end position="51"/>
    </location>
</feature>
<feature type="region of interest" description="Disordered" evidence="8">
    <location>
        <begin position="106"/>
        <end position="127"/>
    </location>
</feature>
<accession>A0ABP0BD89</accession>
<evidence type="ECO:0000256" key="6">
    <source>
        <dbReference type="ARBA" id="ARBA00023163"/>
    </source>
</evidence>
<dbReference type="PROSITE" id="PS00463">
    <property type="entry name" value="ZN2_CY6_FUNGAL_1"/>
    <property type="match status" value="1"/>
</dbReference>
<dbReference type="CDD" id="cd00067">
    <property type="entry name" value="GAL4"/>
    <property type="match status" value="1"/>
</dbReference>
<dbReference type="InterPro" id="IPR036864">
    <property type="entry name" value="Zn2-C6_fun-type_DNA-bd_sf"/>
</dbReference>
<evidence type="ECO:0000313" key="11">
    <source>
        <dbReference type="Proteomes" id="UP001642405"/>
    </source>
</evidence>
<dbReference type="SUPFAM" id="SSF57701">
    <property type="entry name" value="Zn2/Cys6 DNA-binding domain"/>
    <property type="match status" value="1"/>
</dbReference>
<keyword evidence="7" id="KW-0539">Nucleus</keyword>
<dbReference type="EMBL" id="CAWUHB010000013">
    <property type="protein sequence ID" value="CAK7217455.1"/>
    <property type="molecule type" value="Genomic_DNA"/>
</dbReference>
<evidence type="ECO:0000256" key="1">
    <source>
        <dbReference type="ARBA" id="ARBA00004123"/>
    </source>
</evidence>
<dbReference type="PANTHER" id="PTHR31668">
    <property type="entry name" value="GLUCOSE TRANSPORT TRANSCRIPTION REGULATOR RGT1-RELATED-RELATED"/>
    <property type="match status" value="1"/>
</dbReference>
<dbReference type="InterPro" id="IPR050797">
    <property type="entry name" value="Carb_Metab_Trans_Reg"/>
</dbReference>